<feature type="region of interest" description="Disordered" evidence="1">
    <location>
        <begin position="1"/>
        <end position="23"/>
    </location>
</feature>
<evidence type="ECO:0000313" key="4">
    <source>
        <dbReference type="Proteomes" id="UP000244168"/>
    </source>
</evidence>
<feature type="compositionally biased region" description="Polar residues" evidence="1">
    <location>
        <begin position="1"/>
        <end position="12"/>
    </location>
</feature>
<keyword evidence="2" id="KW-0472">Membrane</keyword>
<proteinExistence type="predicted"/>
<keyword evidence="4" id="KW-1185">Reference proteome</keyword>
<evidence type="ECO:0000256" key="1">
    <source>
        <dbReference type="SAM" id="MobiDB-lite"/>
    </source>
</evidence>
<dbReference type="OrthoDB" id="799921at2"/>
<dbReference type="AlphaFoldDB" id="A0A2T5J9X8"/>
<protein>
    <submittedName>
        <fullName evidence="3">Uncharacterized protein</fullName>
    </submittedName>
</protein>
<dbReference type="EMBL" id="QAOQ01000004">
    <property type="protein sequence ID" value="PTQ96883.1"/>
    <property type="molecule type" value="Genomic_DNA"/>
</dbReference>
<keyword evidence="2" id="KW-0812">Transmembrane</keyword>
<dbReference type="Proteomes" id="UP000244168">
    <property type="component" value="Unassembled WGS sequence"/>
</dbReference>
<evidence type="ECO:0000256" key="2">
    <source>
        <dbReference type="SAM" id="Phobius"/>
    </source>
</evidence>
<keyword evidence="2" id="KW-1133">Transmembrane helix</keyword>
<feature type="transmembrane region" description="Helical" evidence="2">
    <location>
        <begin position="53"/>
        <end position="74"/>
    </location>
</feature>
<comment type="caution">
    <text evidence="3">The sequence shown here is derived from an EMBL/GenBank/DDBJ whole genome shotgun (WGS) entry which is preliminary data.</text>
</comment>
<name>A0A2T5J9X8_9SPHI</name>
<dbReference type="RefSeq" id="WP_107828824.1">
    <property type="nucleotide sequence ID" value="NZ_CP160205.1"/>
</dbReference>
<organism evidence="3 4">
    <name type="scientific">Mucilaginibacter yixingensis</name>
    <dbReference type="NCBI Taxonomy" id="1295612"/>
    <lineage>
        <taxon>Bacteria</taxon>
        <taxon>Pseudomonadati</taxon>
        <taxon>Bacteroidota</taxon>
        <taxon>Sphingobacteriia</taxon>
        <taxon>Sphingobacteriales</taxon>
        <taxon>Sphingobacteriaceae</taxon>
        <taxon>Mucilaginibacter</taxon>
    </lineage>
</organism>
<sequence>MESQNDQQSENTPFPPSPENKSKTNMKIVGINLLVMAGYTIIFRAVVGGEEGLIYDAVILIGHAILCILIAPFARKWEWAIAGLLIAGIGFATCVGAFAVH</sequence>
<reference evidence="3 4" key="1">
    <citation type="submission" date="2018-04" db="EMBL/GenBank/DDBJ databases">
        <title>Genomic Encyclopedia of Archaeal and Bacterial Type Strains, Phase II (KMG-II): from individual species to whole genera.</title>
        <authorList>
            <person name="Goeker M."/>
        </authorList>
    </citation>
    <scope>NUCLEOTIDE SEQUENCE [LARGE SCALE GENOMIC DNA]</scope>
    <source>
        <strain evidence="3 4">DSM 26809</strain>
    </source>
</reference>
<evidence type="ECO:0000313" key="3">
    <source>
        <dbReference type="EMBL" id="PTQ96883.1"/>
    </source>
</evidence>
<feature type="transmembrane region" description="Helical" evidence="2">
    <location>
        <begin position="28"/>
        <end position="47"/>
    </location>
</feature>
<feature type="transmembrane region" description="Helical" evidence="2">
    <location>
        <begin position="81"/>
        <end position="100"/>
    </location>
</feature>
<accession>A0A2T5J9X8</accession>
<gene>
    <name evidence="3" type="ORF">C8P68_104376</name>
</gene>